<organism evidence="10">
    <name type="scientific">Loxosceles similis</name>
    <name type="common">Brazilian brown spider</name>
    <name type="synonym">Loxosceles surata</name>
    <dbReference type="NCBI Taxonomy" id="321804"/>
    <lineage>
        <taxon>Eukaryota</taxon>
        <taxon>Metazoa</taxon>
        <taxon>Ecdysozoa</taxon>
        <taxon>Arthropoda</taxon>
        <taxon>Chelicerata</taxon>
        <taxon>Arachnida</taxon>
        <taxon>Araneae</taxon>
        <taxon>Araneomorphae</taxon>
        <taxon>Haplogynae</taxon>
        <taxon>Scytodoidea</taxon>
        <taxon>Sicariidae</taxon>
        <taxon>Loxosceles</taxon>
    </lineage>
</organism>
<comment type="catalytic activity">
    <reaction evidence="2">
        <text>a 1-acyl-sn-glycero-3-phosphocholine = a 1-acyl-sn-glycero-2,3-cyclic phosphate + choline</text>
        <dbReference type="Rhea" id="RHEA:60700"/>
        <dbReference type="ChEBI" id="CHEBI:15354"/>
        <dbReference type="ChEBI" id="CHEBI:58168"/>
        <dbReference type="ChEBI" id="CHEBI:143947"/>
    </reaction>
</comment>
<keyword evidence="8" id="KW-0456">Lyase</keyword>
<evidence type="ECO:0000256" key="1">
    <source>
        <dbReference type="ARBA" id="ARBA00000110"/>
    </source>
</evidence>
<dbReference type="GO" id="GO:0046872">
    <property type="term" value="F:metal ion binding"/>
    <property type="evidence" value="ECO:0007669"/>
    <property type="project" value="UniProtKB-KW"/>
</dbReference>
<dbReference type="SUPFAM" id="SSF51695">
    <property type="entry name" value="PLC-like phosphodiesterases"/>
    <property type="match status" value="1"/>
</dbReference>
<evidence type="ECO:0000256" key="2">
    <source>
        <dbReference type="ARBA" id="ARBA00001142"/>
    </source>
</evidence>
<accession>A0A1B2AS91</accession>
<keyword evidence="4" id="KW-0964">Secreted</keyword>
<dbReference type="CDD" id="cd08576">
    <property type="entry name" value="GDPD_like_SMaseD_PLD"/>
    <property type="match status" value="1"/>
</dbReference>
<dbReference type="GO" id="GO:0005576">
    <property type="term" value="C:extracellular region"/>
    <property type="evidence" value="ECO:0007669"/>
    <property type="project" value="UniProtKB-SubCell"/>
</dbReference>
<keyword evidence="5" id="KW-0479">Metal-binding</keyword>
<dbReference type="Gene3D" id="3.20.20.190">
    <property type="entry name" value="Phosphatidylinositol (PI) phosphodiesterase"/>
    <property type="match status" value="1"/>
</dbReference>
<dbReference type="InterPro" id="IPR017946">
    <property type="entry name" value="PLC-like_Pdiesterase_TIM-brl"/>
</dbReference>
<protein>
    <submittedName>
        <fullName evidence="10">Loxtox protein</fullName>
    </submittedName>
</protein>
<proteinExistence type="evidence at transcript level"/>
<evidence type="ECO:0000256" key="6">
    <source>
        <dbReference type="ARBA" id="ARBA00022842"/>
    </source>
</evidence>
<dbReference type="GO" id="GO:0016829">
    <property type="term" value="F:lyase activity"/>
    <property type="evidence" value="ECO:0007669"/>
    <property type="project" value="UniProtKB-KW"/>
</dbReference>
<name>A0A1B2AS91_LOXSM</name>
<keyword evidence="7" id="KW-1015">Disulfide bond</keyword>
<evidence type="ECO:0000256" key="5">
    <source>
        <dbReference type="ARBA" id="ARBA00022723"/>
    </source>
</evidence>
<dbReference type="Pfam" id="PF13653">
    <property type="entry name" value="GDPD_2"/>
    <property type="match status" value="1"/>
</dbReference>
<evidence type="ECO:0000256" key="3">
    <source>
        <dbReference type="ARBA" id="ARBA00004613"/>
    </source>
</evidence>
<feature type="chain" id="PRO_5008534312" evidence="9">
    <location>
        <begin position="19"/>
        <end position="306"/>
    </location>
</feature>
<evidence type="ECO:0000256" key="8">
    <source>
        <dbReference type="ARBA" id="ARBA00023239"/>
    </source>
</evidence>
<dbReference type="GO" id="GO:0006629">
    <property type="term" value="P:lipid metabolic process"/>
    <property type="evidence" value="ECO:0007669"/>
    <property type="project" value="InterPro"/>
</dbReference>
<evidence type="ECO:0000256" key="4">
    <source>
        <dbReference type="ARBA" id="ARBA00022525"/>
    </source>
</evidence>
<keyword evidence="9" id="KW-0732">Signal</keyword>
<evidence type="ECO:0000256" key="7">
    <source>
        <dbReference type="ARBA" id="ARBA00023157"/>
    </source>
</evidence>
<keyword evidence="6" id="KW-0460">Magnesium</keyword>
<feature type="signal peptide" evidence="9">
    <location>
        <begin position="1"/>
        <end position="18"/>
    </location>
</feature>
<evidence type="ECO:0000313" key="10">
    <source>
        <dbReference type="EMBL" id="ANY30963.1"/>
    </source>
</evidence>
<evidence type="ECO:0000256" key="9">
    <source>
        <dbReference type="SAM" id="SignalP"/>
    </source>
</evidence>
<dbReference type="GO" id="GO:0008081">
    <property type="term" value="F:phosphoric diester hydrolase activity"/>
    <property type="evidence" value="ECO:0007669"/>
    <property type="project" value="InterPro"/>
</dbReference>
<dbReference type="EMBL" id="KU891939">
    <property type="protein sequence ID" value="ANY30963.1"/>
    <property type="molecule type" value="mRNA"/>
</dbReference>
<comment type="subcellular location">
    <subcellularLocation>
        <location evidence="3">Secreted</location>
    </subcellularLocation>
</comment>
<dbReference type="AlphaFoldDB" id="A0A1B2AS91"/>
<reference evidence="10" key="1">
    <citation type="journal article" date="2016" name="Toxicon">
        <title>Transcriptome analysis of Loxosceles similis venom: description of Loxtox protein family and identification of a new group of Phospholipases D.</title>
        <authorList>
            <person name="Dantas A.E."/>
            <person name="Carmo A.O."/>
            <person name="Horta C.C.R."/>
            <person name="Leal H.G."/>
            <person name="Oliveira-Mendes B.B.R."/>
            <person name="Martins A.P.V."/>
            <person name="Chavez-Olortegui C."/>
            <person name="Kalapothakis E."/>
        </authorList>
    </citation>
    <scope>NUCLEOTIDE SEQUENCE</scope>
    <source>
        <strain evidence="10">Loxtox_s1D</strain>
    </source>
</reference>
<sequence>MLLHIVLVLSCWGALSEGTENDVGERADKRRPIWIMGHMVNSIAQIDEFVNLGSNSIETDVSFDDSANPEYTYHGIPCDCGRACLHWEYFNDFLKGLRKATTPGDSKYHKKLILVVFDLKTGSLYDNQAYDAGKKLAKNLLKHYWNNGNNGGRAYIILSIPNLNHYKLITGFKETLKKEGHEELLKKVGTDFSGNDDISDVQKTYKKAGVTGHVWQSDGITNCLLRGLTRVKAAVANRDSGSGIINKVYYWTVDKRATTRDSLDAKVDGIMTNYPDVITDVLNEAAYKKKFRIATYEDNPWETFKE</sequence>
<comment type="catalytic activity">
    <reaction evidence="1">
        <text>an N-(acyl)-sphingosylphosphoethanolamine = an N-(acyl)-sphingosyl-1,3-cyclic phosphate + ethanolamine</text>
        <dbReference type="Rhea" id="RHEA:60648"/>
        <dbReference type="ChEBI" id="CHEBI:57603"/>
        <dbReference type="ChEBI" id="CHEBI:143891"/>
        <dbReference type="ChEBI" id="CHEBI:143892"/>
    </reaction>
</comment>